<dbReference type="SMART" id="SM00939">
    <property type="entry name" value="PepX_C"/>
    <property type="match status" value="1"/>
</dbReference>
<keyword evidence="10" id="KW-0720">Serine protease</keyword>
<dbReference type="SUPFAM" id="SSF81761">
    <property type="entry name" value="X-Prolyl dipeptidyl aminopeptidase PepX, N-terminal domain"/>
    <property type="match status" value="1"/>
</dbReference>
<dbReference type="EMBL" id="BASH01000002">
    <property type="protein sequence ID" value="GAD16255.1"/>
    <property type="molecule type" value="Genomic_DNA"/>
</dbReference>
<reference evidence="16" key="1">
    <citation type="journal article" date="2013" name="Genome Announc.">
        <title>Draft Genome Sequence of D-Branched-Chain Amino Acid Producer Lactobacillus otakiensis JCM 15040T, Isolated from a Traditional Japanese Pickle.</title>
        <authorList>
            <person name="Doi K."/>
            <person name="Mori K."/>
            <person name="Mutaguchi Y."/>
            <person name="Tashiro K."/>
            <person name="Fujino Y."/>
            <person name="Ohmori T."/>
            <person name="Kuhara S."/>
            <person name="Ohshima T."/>
        </authorList>
    </citation>
    <scope>NUCLEOTIDE SEQUENCE [LARGE SCALE GENOMIC DNA]</scope>
    <source>
        <strain evidence="16">JCM 15040</strain>
    </source>
</reference>
<feature type="domain" description="Xaa-Pro dipeptidyl-peptidase C-terminal" evidence="13">
    <location>
        <begin position="539"/>
        <end position="795"/>
    </location>
</feature>
<feature type="domain" description="X-Prolyl dipeptidyl aminopeptidase PepX N-terminal" evidence="14">
    <location>
        <begin position="1"/>
        <end position="158"/>
    </location>
</feature>
<dbReference type="eggNOG" id="COG2936">
    <property type="taxonomic scope" value="Bacteria"/>
</dbReference>
<dbReference type="InterPro" id="IPR036313">
    <property type="entry name" value="PepX_N_dom_sf"/>
</dbReference>
<evidence type="ECO:0000256" key="6">
    <source>
        <dbReference type="ARBA" id="ARBA00014682"/>
    </source>
</evidence>
<evidence type="ECO:0000256" key="5">
    <source>
        <dbReference type="ARBA" id="ARBA00012463"/>
    </source>
</evidence>
<dbReference type="Pfam" id="PF02129">
    <property type="entry name" value="Peptidase_S15"/>
    <property type="match status" value="1"/>
</dbReference>
<dbReference type="InterPro" id="IPR000383">
    <property type="entry name" value="Xaa-Pro-like_dom"/>
</dbReference>
<evidence type="ECO:0000313" key="15">
    <source>
        <dbReference type="EMBL" id="GAD16255.1"/>
    </source>
</evidence>
<comment type="function">
    <text evidence="2">Removes N-terminal dipeptides sequentially from polypeptides having unsubstituted N-termini provided that the penultimate residue is proline.</text>
</comment>
<evidence type="ECO:0000256" key="12">
    <source>
        <dbReference type="ARBA" id="ARBA00031951"/>
    </source>
</evidence>
<dbReference type="InterPro" id="IPR015251">
    <property type="entry name" value="PepX_N_dom"/>
</dbReference>
<dbReference type="GeneID" id="301047717"/>
<dbReference type="InterPro" id="IPR029058">
    <property type="entry name" value="AB_hydrolase_fold"/>
</dbReference>
<evidence type="ECO:0000259" key="14">
    <source>
        <dbReference type="SMART" id="SM00940"/>
    </source>
</evidence>
<keyword evidence="8" id="KW-0645">Protease</keyword>
<evidence type="ECO:0000256" key="8">
    <source>
        <dbReference type="ARBA" id="ARBA00022670"/>
    </source>
</evidence>
<dbReference type="GO" id="GO:0006508">
    <property type="term" value="P:proteolysis"/>
    <property type="evidence" value="ECO:0007669"/>
    <property type="project" value="UniProtKB-KW"/>
</dbReference>
<name>S4PP44_9LACO</name>
<organism evidence="15 16">
    <name type="scientific">Lentilactobacillus otakiensis DSM 19908 = JCM 15040</name>
    <dbReference type="NCBI Taxonomy" id="1423780"/>
    <lineage>
        <taxon>Bacteria</taxon>
        <taxon>Bacillati</taxon>
        <taxon>Bacillota</taxon>
        <taxon>Bacilli</taxon>
        <taxon>Lactobacillales</taxon>
        <taxon>Lactobacillaceae</taxon>
        <taxon>Lentilactobacillus</taxon>
    </lineage>
</organism>
<dbReference type="Pfam" id="PF08530">
    <property type="entry name" value="PepX_C"/>
    <property type="match status" value="1"/>
</dbReference>
<evidence type="ECO:0000256" key="1">
    <source>
        <dbReference type="ARBA" id="ARBA00000123"/>
    </source>
</evidence>
<dbReference type="STRING" id="1423780.FD05_GL000447"/>
<accession>S4PP44</accession>
<dbReference type="Proteomes" id="UP000016361">
    <property type="component" value="Unassembled WGS sequence"/>
</dbReference>
<dbReference type="RefSeq" id="WP_020280708.1">
    <property type="nucleotide sequence ID" value="NZ_AZED01000011.1"/>
</dbReference>
<sequence length="800" mass="91025">MRINQFGYVPTTHEQVVKELKAIRFLTADNIKITDPLTLFRDFLLKYFSQHSSTSTRLEKLSNLMATTTVDANQYTQNTGPVTRVAFYNIGLQLLGFLNDLDFSLSDPLKSIAELGLPQPMIHQTFNCGQIIDAWYRLLNTRNKYGQLLIDYIAGKGYYHHLLGGSSVSKPLFFNGKAQAVFKTDALIREVVYVESSLDTDHDGQRDLLKTNIIRPAETNDGYRAPVIFTADPYAQGMNEKWSAQYSHDNVRPLKRKQPNDLAYQDVEAKLPNDTPPSPRKIKGQTTKTGETFTKFWSYSLNDYFLARGFAVVYSSGIGTKDSDGFRTTGTQDETLSATAIIEWLNGNRVAFSNRTDQVAIKASWSDGNVGMTGRSYLGTLSTAAAFTGVAGLKTCIVEAGLSDYYPYYRENGLVVAPDGDDADVLAEWTFSRQQNAGDYSRIKKPWLSHLQQMKHDQEHDTGNFNQFWDARNVTKYNRTNADMLLVHGLNDWNVKTGQVWSSRNKLKARNITQKLILHQGQHEYLNNFRSFDYTDLVNLWLSNKLFGVNNNVDKVLPNVIVQDNAHSETWNSYDNWGGTESLTHTDSLLDWKNHDGNSSFSDRLPKATFDHYTNHLTNWSHDLYSRNGSPMDYHCIRLLSDPLKDDLVIDGQPTISLHVKTCADVGMISVALVDYGKAHRLTEVPQTIVSQKILQGYHWRKDDLKEFLPQAVQTDFKRVTEAHINMQNRDNSYKVNDLLPNKYYTLSFQFQPTFWHFLEGNQIGLIIYSSDMIYTVHGNQDITYTVALNHSKITLPILK</sequence>
<proteinExistence type="inferred from homology"/>
<keyword evidence="7" id="KW-0031">Aminopeptidase</keyword>
<evidence type="ECO:0000256" key="9">
    <source>
        <dbReference type="ARBA" id="ARBA00022801"/>
    </source>
</evidence>
<dbReference type="PATRIC" id="fig|1423780.4.peg.447"/>
<dbReference type="InterPro" id="IPR013736">
    <property type="entry name" value="Xaa-Pro_dipept_C"/>
</dbReference>
<comment type="caution">
    <text evidence="15">The sequence shown here is derived from an EMBL/GenBank/DDBJ whole genome shotgun (WGS) entry which is preliminary data.</text>
</comment>
<evidence type="ECO:0000256" key="10">
    <source>
        <dbReference type="ARBA" id="ARBA00022825"/>
    </source>
</evidence>
<dbReference type="Pfam" id="PF09168">
    <property type="entry name" value="PepX_N"/>
    <property type="match status" value="1"/>
</dbReference>
<evidence type="ECO:0000256" key="7">
    <source>
        <dbReference type="ARBA" id="ARBA00022438"/>
    </source>
</evidence>
<dbReference type="NCBIfam" id="NF003781">
    <property type="entry name" value="PRK05371.1-2"/>
    <property type="match status" value="1"/>
</dbReference>
<evidence type="ECO:0000313" key="16">
    <source>
        <dbReference type="Proteomes" id="UP000016361"/>
    </source>
</evidence>
<dbReference type="InterPro" id="IPR008252">
    <property type="entry name" value="Pept_S15_Xpro"/>
</dbReference>
<evidence type="ECO:0000259" key="13">
    <source>
        <dbReference type="SMART" id="SM00939"/>
    </source>
</evidence>
<protein>
    <recommendedName>
        <fullName evidence="6">Xaa-Pro dipeptidyl-peptidase</fullName>
        <ecNumber evidence="5">3.4.14.11</ecNumber>
    </recommendedName>
    <alternativeName>
        <fullName evidence="12">X-Pro dipeptidyl-peptidase</fullName>
    </alternativeName>
    <alternativeName>
        <fullName evidence="11">X-prolyl-dipeptidyl aminopeptidase</fullName>
    </alternativeName>
</protein>
<dbReference type="AlphaFoldDB" id="S4PP44"/>
<comment type="subunit">
    <text evidence="4">Homodimer.</text>
</comment>
<dbReference type="EC" id="3.4.14.11" evidence="5"/>
<dbReference type="GO" id="GO:0008239">
    <property type="term" value="F:dipeptidyl-peptidase activity"/>
    <property type="evidence" value="ECO:0007669"/>
    <property type="project" value="UniProtKB-EC"/>
</dbReference>
<dbReference type="SUPFAM" id="SSF53474">
    <property type="entry name" value="alpha/beta-Hydrolases"/>
    <property type="match status" value="1"/>
</dbReference>
<evidence type="ECO:0000256" key="11">
    <source>
        <dbReference type="ARBA" id="ARBA00030045"/>
    </source>
</evidence>
<dbReference type="InterPro" id="IPR008979">
    <property type="entry name" value="Galactose-bd-like_sf"/>
</dbReference>
<dbReference type="OrthoDB" id="319764at2"/>
<dbReference type="PRINTS" id="PR00923">
    <property type="entry name" value="LACTOPTASE"/>
</dbReference>
<dbReference type="SMART" id="SM00940">
    <property type="entry name" value="PepX_N"/>
    <property type="match status" value="1"/>
</dbReference>
<comment type="similarity">
    <text evidence="3">Belongs to the peptidase S15 family.</text>
</comment>
<dbReference type="Gene3D" id="1.10.246.70">
    <property type="match status" value="1"/>
</dbReference>
<evidence type="ECO:0000256" key="2">
    <source>
        <dbReference type="ARBA" id="ARBA00003997"/>
    </source>
</evidence>
<keyword evidence="16" id="KW-1185">Reference proteome</keyword>
<dbReference type="SUPFAM" id="SSF49785">
    <property type="entry name" value="Galactose-binding domain-like"/>
    <property type="match status" value="1"/>
</dbReference>
<dbReference type="Gene3D" id="3.40.50.1820">
    <property type="entry name" value="alpha/beta hydrolase"/>
    <property type="match status" value="1"/>
</dbReference>
<dbReference type="GO" id="GO:0004177">
    <property type="term" value="F:aminopeptidase activity"/>
    <property type="evidence" value="ECO:0007669"/>
    <property type="project" value="UniProtKB-KW"/>
</dbReference>
<dbReference type="GO" id="GO:0008236">
    <property type="term" value="F:serine-type peptidase activity"/>
    <property type="evidence" value="ECO:0007669"/>
    <property type="project" value="UniProtKB-KW"/>
</dbReference>
<comment type="catalytic activity">
    <reaction evidence="1">
        <text>Hydrolyzes Xaa-Pro-|- bonds to release unblocked, N-terminal dipeptides from substrates including Ala-Pro-|-p-nitroanilide and (sequentially) Tyr-Pro-|-Phe-Pro-|-Gly-Pro-|-Ile.</text>
        <dbReference type="EC" id="3.4.14.11"/>
    </reaction>
</comment>
<gene>
    <name evidence="15" type="ORF">LOT_0793</name>
</gene>
<evidence type="ECO:0000256" key="3">
    <source>
        <dbReference type="ARBA" id="ARBA00010819"/>
    </source>
</evidence>
<evidence type="ECO:0000256" key="4">
    <source>
        <dbReference type="ARBA" id="ARBA00011738"/>
    </source>
</evidence>
<keyword evidence="9" id="KW-0378">Hydrolase</keyword>
<dbReference type="Gene3D" id="2.60.120.260">
    <property type="entry name" value="Galactose-binding domain-like"/>
    <property type="match status" value="1"/>
</dbReference>